<dbReference type="KEGG" id="snep:Enr13x_02990"/>
<sequence>MNYYDDDEDLDFAGPYGQLTPVGGGDPIPLIKDRLTVGRRSECDVQLKFNNVSGQHCRLSLEHGYWFIRDMNSRNGVKVDGRPVIRKRLDPKCKLSIARHEYLVEYDPQALGAYGPPPADDEYLDELMRSSLMDRAGLSKRDTKRPFGNKDPE</sequence>
<evidence type="ECO:0000313" key="3">
    <source>
        <dbReference type="EMBL" id="QDV40493.1"/>
    </source>
</evidence>
<evidence type="ECO:0000313" key="4">
    <source>
        <dbReference type="Proteomes" id="UP000319004"/>
    </source>
</evidence>
<dbReference type="SUPFAM" id="SSF49879">
    <property type="entry name" value="SMAD/FHA domain"/>
    <property type="match status" value="1"/>
</dbReference>
<accession>A0A518HI64</accession>
<feature type="region of interest" description="Disordered" evidence="1">
    <location>
        <begin position="134"/>
        <end position="153"/>
    </location>
</feature>
<protein>
    <submittedName>
        <fullName evidence="3">FHA domain protein</fullName>
    </submittedName>
</protein>
<dbReference type="Gene3D" id="2.60.200.20">
    <property type="match status" value="1"/>
</dbReference>
<feature type="compositionally biased region" description="Basic and acidic residues" evidence="1">
    <location>
        <begin position="137"/>
        <end position="153"/>
    </location>
</feature>
<evidence type="ECO:0000259" key="2">
    <source>
        <dbReference type="PROSITE" id="PS50006"/>
    </source>
</evidence>
<evidence type="ECO:0000256" key="1">
    <source>
        <dbReference type="SAM" id="MobiDB-lite"/>
    </source>
</evidence>
<dbReference type="RefSeq" id="WP_145384363.1">
    <property type="nucleotide sequence ID" value="NZ_CP037423.1"/>
</dbReference>
<dbReference type="SMART" id="SM00240">
    <property type="entry name" value="FHA"/>
    <property type="match status" value="1"/>
</dbReference>
<proteinExistence type="predicted"/>
<reference evidence="3 4" key="1">
    <citation type="submission" date="2019-03" db="EMBL/GenBank/DDBJ databases">
        <title>Deep-cultivation of Planctomycetes and their phenomic and genomic characterization uncovers novel biology.</title>
        <authorList>
            <person name="Wiegand S."/>
            <person name="Jogler M."/>
            <person name="Boedeker C."/>
            <person name="Pinto D."/>
            <person name="Vollmers J."/>
            <person name="Rivas-Marin E."/>
            <person name="Kohn T."/>
            <person name="Peeters S.H."/>
            <person name="Heuer A."/>
            <person name="Rast P."/>
            <person name="Oberbeckmann S."/>
            <person name="Bunk B."/>
            <person name="Jeske O."/>
            <person name="Meyerdierks A."/>
            <person name="Storesund J.E."/>
            <person name="Kallscheuer N."/>
            <person name="Luecker S."/>
            <person name="Lage O.M."/>
            <person name="Pohl T."/>
            <person name="Merkel B.J."/>
            <person name="Hornburger P."/>
            <person name="Mueller R.-W."/>
            <person name="Bruemmer F."/>
            <person name="Labrenz M."/>
            <person name="Spormann A.M."/>
            <person name="Op den Camp H."/>
            <person name="Overmann J."/>
            <person name="Amann R."/>
            <person name="Jetten M.S.M."/>
            <person name="Mascher T."/>
            <person name="Medema M.H."/>
            <person name="Devos D.P."/>
            <person name="Kaster A.-K."/>
            <person name="Ovreas L."/>
            <person name="Rohde M."/>
            <person name="Galperin M.Y."/>
            <person name="Jogler C."/>
        </authorList>
    </citation>
    <scope>NUCLEOTIDE SEQUENCE [LARGE SCALE GENOMIC DNA]</scope>
    <source>
        <strain evidence="3 4">Enr13</strain>
    </source>
</reference>
<dbReference type="EMBL" id="CP037423">
    <property type="protein sequence ID" value="QDV40493.1"/>
    <property type="molecule type" value="Genomic_DNA"/>
</dbReference>
<keyword evidence="4" id="KW-1185">Reference proteome</keyword>
<name>A0A518HI64_9BACT</name>
<dbReference type="InterPro" id="IPR000253">
    <property type="entry name" value="FHA_dom"/>
</dbReference>
<feature type="domain" description="FHA" evidence="2">
    <location>
        <begin position="35"/>
        <end position="84"/>
    </location>
</feature>
<dbReference type="AlphaFoldDB" id="A0A518HI64"/>
<dbReference type="OrthoDB" id="151099at2"/>
<gene>
    <name evidence="3" type="ORF">Enr13x_02990</name>
</gene>
<dbReference type="Pfam" id="PF00498">
    <property type="entry name" value="FHA"/>
    <property type="match status" value="1"/>
</dbReference>
<dbReference type="InterPro" id="IPR008984">
    <property type="entry name" value="SMAD_FHA_dom_sf"/>
</dbReference>
<dbReference type="PROSITE" id="PS50006">
    <property type="entry name" value="FHA_DOMAIN"/>
    <property type="match status" value="1"/>
</dbReference>
<organism evidence="3 4">
    <name type="scientific">Stieleria neptunia</name>
    <dbReference type="NCBI Taxonomy" id="2527979"/>
    <lineage>
        <taxon>Bacteria</taxon>
        <taxon>Pseudomonadati</taxon>
        <taxon>Planctomycetota</taxon>
        <taxon>Planctomycetia</taxon>
        <taxon>Pirellulales</taxon>
        <taxon>Pirellulaceae</taxon>
        <taxon>Stieleria</taxon>
    </lineage>
</organism>
<dbReference type="Proteomes" id="UP000319004">
    <property type="component" value="Chromosome"/>
</dbReference>
<dbReference type="CDD" id="cd00060">
    <property type="entry name" value="FHA"/>
    <property type="match status" value="1"/>
</dbReference>